<keyword evidence="3" id="KW-1185">Reference proteome</keyword>
<dbReference type="RefSeq" id="WP_130450343.1">
    <property type="nucleotide sequence ID" value="NZ_SHKR01000019.1"/>
</dbReference>
<gene>
    <name evidence="2" type="ORF">EV645_8128</name>
</gene>
<accession>A0A4Q7VXJ7</accession>
<organism evidence="2 3">
    <name type="scientific">Kribbella rubisoli</name>
    <dbReference type="NCBI Taxonomy" id="3075929"/>
    <lineage>
        <taxon>Bacteria</taxon>
        <taxon>Bacillati</taxon>
        <taxon>Actinomycetota</taxon>
        <taxon>Actinomycetes</taxon>
        <taxon>Propionibacteriales</taxon>
        <taxon>Kribbellaceae</taxon>
        <taxon>Kribbella</taxon>
    </lineage>
</organism>
<evidence type="ECO:0000313" key="3">
    <source>
        <dbReference type="Proteomes" id="UP000292027"/>
    </source>
</evidence>
<feature type="transmembrane region" description="Helical" evidence="1">
    <location>
        <begin position="56"/>
        <end position="80"/>
    </location>
</feature>
<keyword evidence="1" id="KW-0812">Transmembrane</keyword>
<dbReference type="Proteomes" id="UP000292027">
    <property type="component" value="Unassembled WGS sequence"/>
</dbReference>
<name>A0A4Q7VXJ7_9ACTN</name>
<reference evidence="2 3" key="1">
    <citation type="journal article" date="2015" name="Stand. Genomic Sci.">
        <title>Genomic Encyclopedia of Bacterial and Archaeal Type Strains, Phase III: the genomes of soil and plant-associated and newly described type strains.</title>
        <authorList>
            <person name="Whitman W.B."/>
            <person name="Woyke T."/>
            <person name="Klenk H.P."/>
            <person name="Zhou Y."/>
            <person name="Lilburn T.G."/>
            <person name="Beck B.J."/>
            <person name="De Vos P."/>
            <person name="Vandamme P."/>
            <person name="Eisen J.A."/>
            <person name="Garrity G."/>
            <person name="Hugenholtz P."/>
            <person name="Kyrpides N.C."/>
        </authorList>
    </citation>
    <scope>NUCLEOTIDE SEQUENCE [LARGE SCALE GENOMIC DNA]</scope>
    <source>
        <strain evidence="2 3">VKM Ac-2540</strain>
    </source>
</reference>
<dbReference type="EMBL" id="SHKR01000019">
    <property type="protein sequence ID" value="RZU01298.1"/>
    <property type="molecule type" value="Genomic_DNA"/>
</dbReference>
<keyword evidence="1" id="KW-0472">Membrane</keyword>
<protein>
    <submittedName>
        <fullName evidence="2">Uncharacterized protein</fullName>
    </submittedName>
</protein>
<keyword evidence="1" id="KW-1133">Transmembrane helix</keyword>
<dbReference type="AlphaFoldDB" id="A0A4Q7VXJ7"/>
<comment type="caution">
    <text evidence="2">The sequence shown here is derived from an EMBL/GenBank/DDBJ whole genome shotgun (WGS) entry which is preliminary data.</text>
</comment>
<evidence type="ECO:0000256" key="1">
    <source>
        <dbReference type="SAM" id="Phobius"/>
    </source>
</evidence>
<sequence>MGAMKKVEDPRDQRSMEAAKDGLGVTLRLAFLRRMDPVGAQDDGGRRTVPRGRRKIVMGLSLTAVSAGAAIKWHTVAMWLDHLPW</sequence>
<proteinExistence type="predicted"/>
<evidence type="ECO:0000313" key="2">
    <source>
        <dbReference type="EMBL" id="RZU01298.1"/>
    </source>
</evidence>